<keyword evidence="3 5" id="KW-1133">Transmembrane helix</keyword>
<evidence type="ECO:0000256" key="5">
    <source>
        <dbReference type="SAM" id="Phobius"/>
    </source>
</evidence>
<dbReference type="GO" id="GO:0016020">
    <property type="term" value="C:membrane"/>
    <property type="evidence" value="ECO:0007669"/>
    <property type="project" value="UniProtKB-SubCell"/>
</dbReference>
<proteinExistence type="predicted"/>
<comment type="subcellular location">
    <subcellularLocation>
        <location evidence="1">Membrane</location>
        <topology evidence="1">Multi-pass membrane protein</topology>
    </subcellularLocation>
</comment>
<dbReference type="PANTHER" id="PTHR43027:SF1">
    <property type="entry name" value="DOXORUBICIN RESISTANCE ABC TRANSPORTER PERMEASE PROTEIN DRRC-RELATED"/>
    <property type="match status" value="1"/>
</dbReference>
<dbReference type="EMBL" id="CP063304">
    <property type="protein sequence ID" value="QOV20200.1"/>
    <property type="molecule type" value="Genomic_DNA"/>
</dbReference>
<dbReference type="GO" id="GO:0140359">
    <property type="term" value="F:ABC-type transporter activity"/>
    <property type="evidence" value="ECO:0007669"/>
    <property type="project" value="InterPro"/>
</dbReference>
<dbReference type="Proteomes" id="UP000593601">
    <property type="component" value="Chromosome"/>
</dbReference>
<evidence type="ECO:0000259" key="6">
    <source>
        <dbReference type="Pfam" id="PF12698"/>
    </source>
</evidence>
<dbReference type="KEGG" id="bliq:INP51_04420"/>
<dbReference type="InterPro" id="IPR013525">
    <property type="entry name" value="ABC2_TM"/>
</dbReference>
<evidence type="ECO:0000256" key="4">
    <source>
        <dbReference type="ARBA" id="ARBA00023136"/>
    </source>
</evidence>
<evidence type="ECO:0000313" key="7">
    <source>
        <dbReference type="EMBL" id="QOV20200.1"/>
    </source>
</evidence>
<feature type="transmembrane region" description="Helical" evidence="5">
    <location>
        <begin position="260"/>
        <end position="283"/>
    </location>
</feature>
<evidence type="ECO:0000256" key="1">
    <source>
        <dbReference type="ARBA" id="ARBA00004141"/>
    </source>
</evidence>
<protein>
    <submittedName>
        <fullName evidence="7">ABC transporter permease</fullName>
    </submittedName>
</protein>
<reference evidence="7 8" key="1">
    <citation type="submission" date="2020-10" db="EMBL/GenBank/DDBJ databases">
        <title>Blautia liquoris sp.nov., isolated from the mud in a fermentation cellar used for the production of Chinese strong-flavoured liquor.</title>
        <authorList>
            <person name="Lu L."/>
        </authorList>
    </citation>
    <scope>NUCLEOTIDE SEQUENCE [LARGE SCALE GENOMIC DNA]</scope>
    <source>
        <strain evidence="7 8">LZLJ-3</strain>
    </source>
</reference>
<feature type="transmembrane region" description="Helical" evidence="5">
    <location>
        <begin position="20"/>
        <end position="37"/>
    </location>
</feature>
<feature type="transmembrane region" description="Helical" evidence="5">
    <location>
        <begin position="289"/>
        <end position="308"/>
    </location>
</feature>
<dbReference type="InterPro" id="IPR052902">
    <property type="entry name" value="ABC-2_transporter"/>
</dbReference>
<evidence type="ECO:0000256" key="2">
    <source>
        <dbReference type="ARBA" id="ARBA00022692"/>
    </source>
</evidence>
<accession>A0A7M2RLH9</accession>
<keyword evidence="4 5" id="KW-0472">Membrane</keyword>
<dbReference type="Pfam" id="PF12698">
    <property type="entry name" value="ABC2_membrane_3"/>
    <property type="match status" value="1"/>
</dbReference>
<dbReference type="PANTHER" id="PTHR43027">
    <property type="entry name" value="DOXORUBICIN RESISTANCE ABC TRANSPORTER PERMEASE PROTEIN DRRC-RELATED"/>
    <property type="match status" value="1"/>
</dbReference>
<gene>
    <name evidence="7" type="ORF">INP51_04420</name>
</gene>
<sequence length="376" mass="41289">MLHLLKYRFKSSLRNGSSMFWALLFPIILGTLFYFTIGKMDEADFSTIPVAVVVGEVSQEADNFQHFLQEIEESDSDIIQVQYMTEDVAAKALEEKEVKGIFYTEDQISLTVAAKGIEESILESLLNSYVDSAKMMTQIGQIHPEGMNAAISSMSNYQNLVQSVSLKGKTIDGNVQYFYALIAMACMYGCFLGFDAALGLQANLTPLAARRCITPTHKLKIIASDMFGIFIIHFVNVSILVLYLRFILGIGFDGEMGKMLLVSGIGSMIGVSLGILVGSAGRITENLKVGIMLGVSMTCGFLSGLMVGGMKDIVEKHAPLLNRVNPAALITDAFYCINVYDNPRRFYRDLGTLAVLGILMLAGAYLIVRKECYESV</sequence>
<dbReference type="AlphaFoldDB" id="A0A7M2RLH9"/>
<keyword evidence="2 5" id="KW-0812">Transmembrane</keyword>
<feature type="transmembrane region" description="Helical" evidence="5">
    <location>
        <begin position="226"/>
        <end position="248"/>
    </location>
</feature>
<evidence type="ECO:0000256" key="3">
    <source>
        <dbReference type="ARBA" id="ARBA00022989"/>
    </source>
</evidence>
<feature type="domain" description="ABC-2 type transporter transmembrane" evidence="6">
    <location>
        <begin position="18"/>
        <end position="365"/>
    </location>
</feature>
<keyword evidence="8" id="KW-1185">Reference proteome</keyword>
<organism evidence="7 8">
    <name type="scientific">Blautia liquoris</name>
    <dbReference type="NCBI Taxonomy" id="2779518"/>
    <lineage>
        <taxon>Bacteria</taxon>
        <taxon>Bacillati</taxon>
        <taxon>Bacillota</taxon>
        <taxon>Clostridia</taxon>
        <taxon>Lachnospirales</taxon>
        <taxon>Lachnospiraceae</taxon>
        <taxon>Blautia</taxon>
    </lineage>
</organism>
<feature type="transmembrane region" description="Helical" evidence="5">
    <location>
        <begin position="346"/>
        <end position="368"/>
    </location>
</feature>
<dbReference type="RefSeq" id="WP_193736520.1">
    <property type="nucleotide sequence ID" value="NZ_CP063304.1"/>
</dbReference>
<evidence type="ECO:0000313" key="8">
    <source>
        <dbReference type="Proteomes" id="UP000593601"/>
    </source>
</evidence>
<feature type="transmembrane region" description="Helical" evidence="5">
    <location>
        <begin position="177"/>
        <end position="198"/>
    </location>
</feature>
<name>A0A7M2RLH9_9FIRM</name>